<feature type="compositionally biased region" description="Polar residues" evidence="1">
    <location>
        <begin position="39"/>
        <end position="54"/>
    </location>
</feature>
<sequence>TPAATTTTPRIALSTPAAQLSAAAAAAPSLSNSAASTPKANSSMIQPVTPTPSSMTSLGPIRLYSIQEDGLRVKMTAKEDELCFEEEMTGRKFSVYISPFVVTKYPTKILIQQFRCDTEWYRIECDTQTMTTVCSQVNRAFSPFVEWPSGNGTTMMQQKNKGRKKMKNSYNLKMKGEMPSSGVKVVYFVKRWTLIGSKNVRANLKMVKVVASVGKLKLIGLTTEGTNVIDTDKYIAREHNGLFYLEVREERGLSRFLLETFHPEMNFDLSKAIDFAFHPFYEWTRKDRSRMLIRALDAPLLATSHKPMKKEPGDDDGELKWVETVELWKAIGEEVVTTRPELLKIEARKDSLTFINQETYIEMSVWTGQMDSTIRRTQTLFDFVCMVQLNVSEMRYIFKVEKSQAKALSEVIEHAWSKGAKWSTDDAVMVEVNKKLNERKSRPTALVRKSTVGTPTVPTRIS</sequence>
<evidence type="ECO:0000313" key="2">
    <source>
        <dbReference type="EMBL" id="GMT19612.1"/>
    </source>
</evidence>
<name>A0AAV5VIP4_9BILA</name>
<keyword evidence="3" id="KW-1185">Reference proteome</keyword>
<dbReference type="Proteomes" id="UP001432322">
    <property type="component" value="Unassembled WGS sequence"/>
</dbReference>
<comment type="caution">
    <text evidence="2">The sequence shown here is derived from an EMBL/GenBank/DDBJ whole genome shotgun (WGS) entry which is preliminary data.</text>
</comment>
<feature type="non-terminal residue" evidence="2">
    <location>
        <position position="462"/>
    </location>
</feature>
<feature type="region of interest" description="Disordered" evidence="1">
    <location>
        <begin position="32"/>
        <end position="54"/>
    </location>
</feature>
<evidence type="ECO:0000256" key="1">
    <source>
        <dbReference type="SAM" id="MobiDB-lite"/>
    </source>
</evidence>
<protein>
    <submittedName>
        <fullName evidence="2">Uncharacterized protein</fullName>
    </submittedName>
</protein>
<dbReference type="EMBL" id="BTSY01000003">
    <property type="protein sequence ID" value="GMT19612.1"/>
    <property type="molecule type" value="Genomic_DNA"/>
</dbReference>
<dbReference type="AlphaFoldDB" id="A0AAV5VIP4"/>
<reference evidence="2" key="1">
    <citation type="submission" date="2023-10" db="EMBL/GenBank/DDBJ databases">
        <title>Genome assembly of Pristionchus species.</title>
        <authorList>
            <person name="Yoshida K."/>
            <person name="Sommer R.J."/>
        </authorList>
    </citation>
    <scope>NUCLEOTIDE SEQUENCE</scope>
    <source>
        <strain evidence="2">RS5133</strain>
    </source>
</reference>
<gene>
    <name evidence="2" type="ORF">PFISCL1PPCAC_10909</name>
</gene>
<feature type="non-terminal residue" evidence="2">
    <location>
        <position position="1"/>
    </location>
</feature>
<organism evidence="2 3">
    <name type="scientific">Pristionchus fissidentatus</name>
    <dbReference type="NCBI Taxonomy" id="1538716"/>
    <lineage>
        <taxon>Eukaryota</taxon>
        <taxon>Metazoa</taxon>
        <taxon>Ecdysozoa</taxon>
        <taxon>Nematoda</taxon>
        <taxon>Chromadorea</taxon>
        <taxon>Rhabditida</taxon>
        <taxon>Rhabditina</taxon>
        <taxon>Diplogasteromorpha</taxon>
        <taxon>Diplogasteroidea</taxon>
        <taxon>Neodiplogasteridae</taxon>
        <taxon>Pristionchus</taxon>
    </lineage>
</organism>
<proteinExistence type="predicted"/>
<accession>A0AAV5VIP4</accession>
<evidence type="ECO:0000313" key="3">
    <source>
        <dbReference type="Proteomes" id="UP001432322"/>
    </source>
</evidence>